<protein>
    <submittedName>
        <fullName evidence="2">Uncharacterized protein</fullName>
    </submittedName>
</protein>
<keyword evidence="3" id="KW-1185">Reference proteome</keyword>
<accession>A0A8X6N1H7</accession>
<sequence>MNFDLMSITRGVERKEVLGNAAWQNFQQRTRVRAELAGSGDEVPTSEQVGAPDKAPDLSKVQDSDVGDIVGPNSYRLKQKSETTTLGDNLLATDNIQGWKIIGLILVVFVKK</sequence>
<dbReference type="Proteomes" id="UP000887013">
    <property type="component" value="Unassembled WGS sequence"/>
</dbReference>
<evidence type="ECO:0000313" key="3">
    <source>
        <dbReference type="Proteomes" id="UP000887013"/>
    </source>
</evidence>
<organism evidence="2 3">
    <name type="scientific">Nephila pilipes</name>
    <name type="common">Giant wood spider</name>
    <name type="synonym">Nephila maculata</name>
    <dbReference type="NCBI Taxonomy" id="299642"/>
    <lineage>
        <taxon>Eukaryota</taxon>
        <taxon>Metazoa</taxon>
        <taxon>Ecdysozoa</taxon>
        <taxon>Arthropoda</taxon>
        <taxon>Chelicerata</taxon>
        <taxon>Arachnida</taxon>
        <taxon>Araneae</taxon>
        <taxon>Araneomorphae</taxon>
        <taxon>Entelegynae</taxon>
        <taxon>Araneoidea</taxon>
        <taxon>Nephilidae</taxon>
        <taxon>Nephila</taxon>
    </lineage>
</organism>
<gene>
    <name evidence="2" type="ORF">NPIL_37211</name>
</gene>
<name>A0A8X6N1H7_NEPPI</name>
<comment type="caution">
    <text evidence="2">The sequence shown here is derived from an EMBL/GenBank/DDBJ whole genome shotgun (WGS) entry which is preliminary data.</text>
</comment>
<feature type="compositionally biased region" description="Basic and acidic residues" evidence="1">
    <location>
        <begin position="54"/>
        <end position="63"/>
    </location>
</feature>
<reference evidence="2" key="1">
    <citation type="submission" date="2020-08" db="EMBL/GenBank/DDBJ databases">
        <title>Multicomponent nature underlies the extraordinary mechanical properties of spider dragline silk.</title>
        <authorList>
            <person name="Kono N."/>
            <person name="Nakamura H."/>
            <person name="Mori M."/>
            <person name="Yoshida Y."/>
            <person name="Ohtoshi R."/>
            <person name="Malay A.D."/>
            <person name="Moran D.A.P."/>
            <person name="Tomita M."/>
            <person name="Numata K."/>
            <person name="Arakawa K."/>
        </authorList>
    </citation>
    <scope>NUCLEOTIDE SEQUENCE</scope>
</reference>
<dbReference type="AlphaFoldDB" id="A0A8X6N1H7"/>
<evidence type="ECO:0000313" key="2">
    <source>
        <dbReference type="EMBL" id="GFS89394.1"/>
    </source>
</evidence>
<proteinExistence type="predicted"/>
<evidence type="ECO:0000256" key="1">
    <source>
        <dbReference type="SAM" id="MobiDB-lite"/>
    </source>
</evidence>
<dbReference type="EMBL" id="BMAW01053131">
    <property type="protein sequence ID" value="GFS89394.1"/>
    <property type="molecule type" value="Genomic_DNA"/>
</dbReference>
<feature type="region of interest" description="Disordered" evidence="1">
    <location>
        <begin position="34"/>
        <end position="73"/>
    </location>
</feature>